<dbReference type="PROSITE" id="PS50109">
    <property type="entry name" value="HIS_KIN"/>
    <property type="match status" value="1"/>
</dbReference>
<dbReference type="RefSeq" id="WP_263711064.1">
    <property type="nucleotide sequence ID" value="NZ_JAOWKX010000002.1"/>
</dbReference>
<evidence type="ECO:0000256" key="5">
    <source>
        <dbReference type="ARBA" id="ARBA00022679"/>
    </source>
</evidence>
<dbReference type="InterPro" id="IPR005467">
    <property type="entry name" value="His_kinase_dom"/>
</dbReference>
<evidence type="ECO:0000256" key="1">
    <source>
        <dbReference type="ARBA" id="ARBA00000085"/>
    </source>
</evidence>
<evidence type="ECO:0000256" key="6">
    <source>
        <dbReference type="ARBA" id="ARBA00022692"/>
    </source>
</evidence>
<reference evidence="14 15" key="1">
    <citation type="submission" date="2022-10" db="EMBL/GenBank/DDBJ databases">
        <title>Aestuariibacter sp. AA17 isolated from Montipora capitata coral fragment.</title>
        <authorList>
            <person name="Emsley S.A."/>
            <person name="Pfannmuller K.M."/>
            <person name="Loughran R.M."/>
            <person name="Shlafstein M."/>
            <person name="Papke E."/>
            <person name="Saw J.H."/>
            <person name="Ushijima B."/>
            <person name="Videau P."/>
        </authorList>
    </citation>
    <scope>NUCLEOTIDE SEQUENCE [LARGE SCALE GENOMIC DNA]</scope>
    <source>
        <strain evidence="14 15">AA17</strain>
    </source>
</reference>
<evidence type="ECO:0000313" key="15">
    <source>
        <dbReference type="Proteomes" id="UP001652504"/>
    </source>
</evidence>
<dbReference type="EC" id="2.7.13.3" evidence="3"/>
<keyword evidence="9" id="KW-0902">Two-component regulatory system</keyword>
<dbReference type="InterPro" id="IPR036890">
    <property type="entry name" value="HATPase_C_sf"/>
</dbReference>
<keyword evidence="4" id="KW-0597">Phosphoprotein</keyword>
<dbReference type="InterPro" id="IPR003660">
    <property type="entry name" value="HAMP_dom"/>
</dbReference>
<dbReference type="Gene3D" id="3.30.565.10">
    <property type="entry name" value="Histidine kinase-like ATPase, C-terminal domain"/>
    <property type="match status" value="1"/>
</dbReference>
<feature type="transmembrane region" description="Helical" evidence="11">
    <location>
        <begin position="12"/>
        <end position="33"/>
    </location>
</feature>
<accession>A0ABT3A6E3</accession>
<protein>
    <recommendedName>
        <fullName evidence="3">histidine kinase</fullName>
        <ecNumber evidence="3">2.7.13.3</ecNumber>
    </recommendedName>
</protein>
<dbReference type="InterPro" id="IPR050428">
    <property type="entry name" value="TCS_sensor_his_kinase"/>
</dbReference>
<keyword evidence="14" id="KW-0547">Nucleotide-binding</keyword>
<name>A0ABT3A6E3_9ALTE</name>
<dbReference type="PANTHER" id="PTHR45436:SF4">
    <property type="entry name" value="SENSOR PROTEIN PHOQ"/>
    <property type="match status" value="1"/>
</dbReference>
<evidence type="ECO:0000256" key="8">
    <source>
        <dbReference type="ARBA" id="ARBA00022989"/>
    </source>
</evidence>
<feature type="domain" description="HAMP" evidence="13">
    <location>
        <begin position="187"/>
        <end position="238"/>
    </location>
</feature>
<dbReference type="SMART" id="SM00387">
    <property type="entry name" value="HATPase_c"/>
    <property type="match status" value="1"/>
</dbReference>
<comment type="subcellular location">
    <subcellularLocation>
        <location evidence="2">Membrane</location>
    </subcellularLocation>
</comment>
<dbReference type="EMBL" id="JAOWKX010000002">
    <property type="protein sequence ID" value="MCV2883852.1"/>
    <property type="molecule type" value="Genomic_DNA"/>
</dbReference>
<evidence type="ECO:0000256" key="3">
    <source>
        <dbReference type="ARBA" id="ARBA00012438"/>
    </source>
</evidence>
<keyword evidence="5" id="KW-0808">Transferase</keyword>
<feature type="domain" description="Histidine kinase" evidence="12">
    <location>
        <begin position="246"/>
        <end position="440"/>
    </location>
</feature>
<keyword evidence="7" id="KW-0418">Kinase</keyword>
<keyword evidence="15" id="KW-1185">Reference proteome</keyword>
<evidence type="ECO:0000256" key="4">
    <source>
        <dbReference type="ARBA" id="ARBA00022553"/>
    </source>
</evidence>
<gene>
    <name evidence="14" type="ORF">OE749_03995</name>
</gene>
<evidence type="ECO:0000256" key="10">
    <source>
        <dbReference type="ARBA" id="ARBA00023136"/>
    </source>
</evidence>
<dbReference type="PANTHER" id="PTHR45436">
    <property type="entry name" value="SENSOR HISTIDINE KINASE YKOH"/>
    <property type="match status" value="1"/>
</dbReference>
<evidence type="ECO:0000313" key="14">
    <source>
        <dbReference type="EMBL" id="MCV2883852.1"/>
    </source>
</evidence>
<evidence type="ECO:0000256" key="7">
    <source>
        <dbReference type="ARBA" id="ARBA00022777"/>
    </source>
</evidence>
<keyword evidence="6 11" id="KW-0812">Transmembrane</keyword>
<dbReference type="InterPro" id="IPR004358">
    <property type="entry name" value="Sig_transdc_His_kin-like_C"/>
</dbReference>
<dbReference type="Pfam" id="PF02518">
    <property type="entry name" value="HATPase_c"/>
    <property type="match status" value="1"/>
</dbReference>
<sequence>MKTVSLRLRGVIAALIAITVFVPLSIIALESAFTNSLRQSLLEQLRVHSLTLIAEFEMDKGQAQMPEALLNNRLNMPESGLYAYITSKDTLLWSSLSTLNQPPLPNILKPETGKELFIPKYQTNNAVFLYAYTAEFEGANGYQPVSFLLLQSREQFEQEREAFSSTLRYWIGGIGAILLIILLYTMNMMLRPIKDLAKQIKQTEYGEQTRVSEDYPPELEILKSSINHLLDVEQAQRTRYKNSLGDLAHSLKTPLAVVNNIDGLPDSAREPLAQISAIIERQLKRAVAGTGSGWENPIEVKPIVTKLLNAMSKVYHDKNVKLENNVDEKAQFKGDETDLMEMLGNVIDNACKAAKASVKVNTVITQHYLSIIIEDDGNGISPTDRAKLIERGKRLDSYQEGQGIGMAVVADLVAAYQGKIDINESTLGGAKLSLFFPHVLNN</sequence>
<comment type="catalytic activity">
    <reaction evidence="1">
        <text>ATP + protein L-histidine = ADP + protein N-phospho-L-histidine.</text>
        <dbReference type="EC" id="2.7.13.3"/>
    </reaction>
</comment>
<dbReference type="Proteomes" id="UP001652504">
    <property type="component" value="Unassembled WGS sequence"/>
</dbReference>
<dbReference type="InterPro" id="IPR003594">
    <property type="entry name" value="HATPase_dom"/>
</dbReference>
<evidence type="ECO:0000256" key="11">
    <source>
        <dbReference type="SAM" id="Phobius"/>
    </source>
</evidence>
<keyword evidence="14" id="KW-0067">ATP-binding</keyword>
<dbReference type="PROSITE" id="PS50885">
    <property type="entry name" value="HAMP"/>
    <property type="match status" value="1"/>
</dbReference>
<evidence type="ECO:0000256" key="2">
    <source>
        <dbReference type="ARBA" id="ARBA00004370"/>
    </source>
</evidence>
<keyword evidence="10 11" id="KW-0472">Membrane</keyword>
<dbReference type="Gene3D" id="1.10.287.130">
    <property type="match status" value="1"/>
</dbReference>
<organism evidence="14 15">
    <name type="scientific">Fluctibacter corallii</name>
    <dbReference type="NCBI Taxonomy" id="2984329"/>
    <lineage>
        <taxon>Bacteria</taxon>
        <taxon>Pseudomonadati</taxon>
        <taxon>Pseudomonadota</taxon>
        <taxon>Gammaproteobacteria</taxon>
        <taxon>Alteromonadales</taxon>
        <taxon>Alteromonadaceae</taxon>
        <taxon>Fluctibacter</taxon>
    </lineage>
</organism>
<comment type="caution">
    <text evidence="14">The sequence shown here is derived from an EMBL/GenBank/DDBJ whole genome shotgun (WGS) entry which is preliminary data.</text>
</comment>
<proteinExistence type="predicted"/>
<evidence type="ECO:0000256" key="9">
    <source>
        <dbReference type="ARBA" id="ARBA00023012"/>
    </source>
</evidence>
<dbReference type="PRINTS" id="PR00344">
    <property type="entry name" value="BCTRLSENSOR"/>
</dbReference>
<dbReference type="SUPFAM" id="SSF55874">
    <property type="entry name" value="ATPase domain of HSP90 chaperone/DNA topoisomerase II/histidine kinase"/>
    <property type="match status" value="1"/>
</dbReference>
<feature type="transmembrane region" description="Helical" evidence="11">
    <location>
        <begin position="169"/>
        <end position="190"/>
    </location>
</feature>
<evidence type="ECO:0000259" key="12">
    <source>
        <dbReference type="PROSITE" id="PS50109"/>
    </source>
</evidence>
<evidence type="ECO:0000259" key="13">
    <source>
        <dbReference type="PROSITE" id="PS50885"/>
    </source>
</evidence>
<keyword evidence="8 11" id="KW-1133">Transmembrane helix</keyword>
<dbReference type="GO" id="GO:0005524">
    <property type="term" value="F:ATP binding"/>
    <property type="evidence" value="ECO:0007669"/>
    <property type="project" value="UniProtKB-KW"/>
</dbReference>